<name>A0A5R9GDZ6_9BACL</name>
<proteinExistence type="inferred from homology"/>
<comment type="similarity">
    <text evidence="7">Belongs to the binding-protein-dependent transport system permease family.</text>
</comment>
<evidence type="ECO:0000256" key="3">
    <source>
        <dbReference type="ARBA" id="ARBA00022475"/>
    </source>
</evidence>
<evidence type="ECO:0000256" key="7">
    <source>
        <dbReference type="RuleBase" id="RU363032"/>
    </source>
</evidence>
<feature type="transmembrane region" description="Helical" evidence="7">
    <location>
        <begin position="88"/>
        <end position="107"/>
    </location>
</feature>
<dbReference type="InterPro" id="IPR035906">
    <property type="entry name" value="MetI-like_sf"/>
</dbReference>
<dbReference type="PANTHER" id="PTHR43227">
    <property type="entry name" value="BLL4140 PROTEIN"/>
    <property type="match status" value="1"/>
</dbReference>
<evidence type="ECO:0000256" key="5">
    <source>
        <dbReference type="ARBA" id="ARBA00022989"/>
    </source>
</evidence>
<sequence length="305" mass="33753">MRNALNVRQAGFERKKQLMALLFIAPWLVGFLLFFVAPLITSLNYSFNKLQMTDDGYELIPQGLANYEYAVGVHESFNRLLTEAALDMVINVPLIVIFSLFLATLLNQKFRGRALARAVFFLPVILASGVMTSIENSSFMADIMASNAEAGMSGGAVQFLQSFDLQRMMLESGFPPTFVDYLSGAVDRIYSIISRSGVQVLIFLAGLQSISSSLYEASKIEGATAYEAFWKITFPMVSPLILTNVVYSIIDSFVNNEVTTLINDVAFKQLNFGASSAMAWIYFTIVALLLAVSSFLISRKVFYNG</sequence>
<dbReference type="InterPro" id="IPR050809">
    <property type="entry name" value="UgpAE/MalFG_permease"/>
</dbReference>
<dbReference type="GO" id="GO:0055085">
    <property type="term" value="P:transmembrane transport"/>
    <property type="evidence" value="ECO:0007669"/>
    <property type="project" value="InterPro"/>
</dbReference>
<evidence type="ECO:0000256" key="6">
    <source>
        <dbReference type="ARBA" id="ARBA00023136"/>
    </source>
</evidence>
<reference evidence="9 10" key="1">
    <citation type="submission" date="2019-05" db="EMBL/GenBank/DDBJ databases">
        <authorList>
            <person name="Narsing Rao M.P."/>
            <person name="Li W.J."/>
        </authorList>
    </citation>
    <scope>NUCLEOTIDE SEQUENCE [LARGE SCALE GENOMIC DNA]</scope>
    <source>
        <strain evidence="9 10">SYSU_K30003</strain>
    </source>
</reference>
<feature type="transmembrane region" description="Helical" evidence="7">
    <location>
        <begin position="189"/>
        <end position="207"/>
    </location>
</feature>
<keyword evidence="4 7" id="KW-0812">Transmembrane</keyword>
<dbReference type="OrthoDB" id="9788108at2"/>
<dbReference type="Proteomes" id="UP000309676">
    <property type="component" value="Unassembled WGS sequence"/>
</dbReference>
<evidence type="ECO:0000256" key="4">
    <source>
        <dbReference type="ARBA" id="ARBA00022692"/>
    </source>
</evidence>
<evidence type="ECO:0000313" key="10">
    <source>
        <dbReference type="Proteomes" id="UP000309676"/>
    </source>
</evidence>
<gene>
    <name evidence="9" type="ORF">FE782_17650</name>
</gene>
<organism evidence="9 10">
    <name type="scientific">Paenibacillus antri</name>
    <dbReference type="NCBI Taxonomy" id="2582848"/>
    <lineage>
        <taxon>Bacteria</taxon>
        <taxon>Bacillati</taxon>
        <taxon>Bacillota</taxon>
        <taxon>Bacilli</taxon>
        <taxon>Bacillales</taxon>
        <taxon>Paenibacillaceae</taxon>
        <taxon>Paenibacillus</taxon>
    </lineage>
</organism>
<dbReference type="SUPFAM" id="SSF161098">
    <property type="entry name" value="MetI-like"/>
    <property type="match status" value="1"/>
</dbReference>
<feature type="transmembrane region" description="Helical" evidence="7">
    <location>
        <begin position="20"/>
        <end position="40"/>
    </location>
</feature>
<feature type="transmembrane region" description="Helical" evidence="7">
    <location>
        <begin position="228"/>
        <end position="250"/>
    </location>
</feature>
<feature type="transmembrane region" description="Helical" evidence="7">
    <location>
        <begin position="277"/>
        <end position="297"/>
    </location>
</feature>
<feature type="transmembrane region" description="Helical" evidence="7">
    <location>
        <begin position="114"/>
        <end position="134"/>
    </location>
</feature>
<keyword evidence="10" id="KW-1185">Reference proteome</keyword>
<protein>
    <submittedName>
        <fullName evidence="9">Sugar ABC transporter permease</fullName>
    </submittedName>
</protein>
<feature type="domain" description="ABC transmembrane type-1" evidence="8">
    <location>
        <begin position="81"/>
        <end position="301"/>
    </location>
</feature>
<evidence type="ECO:0000259" key="8">
    <source>
        <dbReference type="PROSITE" id="PS50928"/>
    </source>
</evidence>
<dbReference type="AlphaFoldDB" id="A0A5R9GDZ6"/>
<dbReference type="RefSeq" id="WP_138195559.1">
    <property type="nucleotide sequence ID" value="NZ_VCIW01000012.1"/>
</dbReference>
<dbReference type="PROSITE" id="PS50928">
    <property type="entry name" value="ABC_TM1"/>
    <property type="match status" value="1"/>
</dbReference>
<keyword evidence="2 7" id="KW-0813">Transport</keyword>
<dbReference type="Pfam" id="PF00528">
    <property type="entry name" value="BPD_transp_1"/>
    <property type="match status" value="1"/>
</dbReference>
<accession>A0A5R9GDZ6</accession>
<dbReference type="EMBL" id="VCIW01000012">
    <property type="protein sequence ID" value="TLS50873.1"/>
    <property type="molecule type" value="Genomic_DNA"/>
</dbReference>
<dbReference type="CDD" id="cd06261">
    <property type="entry name" value="TM_PBP2"/>
    <property type="match status" value="1"/>
</dbReference>
<keyword evidence="5 7" id="KW-1133">Transmembrane helix</keyword>
<keyword evidence="3" id="KW-1003">Cell membrane</keyword>
<evidence type="ECO:0000256" key="2">
    <source>
        <dbReference type="ARBA" id="ARBA00022448"/>
    </source>
</evidence>
<dbReference type="GO" id="GO:0005886">
    <property type="term" value="C:plasma membrane"/>
    <property type="evidence" value="ECO:0007669"/>
    <property type="project" value="UniProtKB-SubCell"/>
</dbReference>
<evidence type="ECO:0000256" key="1">
    <source>
        <dbReference type="ARBA" id="ARBA00004651"/>
    </source>
</evidence>
<dbReference type="Gene3D" id="1.10.3720.10">
    <property type="entry name" value="MetI-like"/>
    <property type="match status" value="1"/>
</dbReference>
<evidence type="ECO:0000313" key="9">
    <source>
        <dbReference type="EMBL" id="TLS50873.1"/>
    </source>
</evidence>
<comment type="caution">
    <text evidence="9">The sequence shown here is derived from an EMBL/GenBank/DDBJ whole genome shotgun (WGS) entry which is preliminary data.</text>
</comment>
<keyword evidence="6 7" id="KW-0472">Membrane</keyword>
<dbReference type="InterPro" id="IPR000515">
    <property type="entry name" value="MetI-like"/>
</dbReference>
<dbReference type="PANTHER" id="PTHR43227:SF3">
    <property type="entry name" value="BINDING-PROTEIN-DEPENDENT TRANSPORT SYSTEMS INNER MEMBRANE COMPONENT"/>
    <property type="match status" value="1"/>
</dbReference>
<comment type="subcellular location">
    <subcellularLocation>
        <location evidence="1 7">Cell membrane</location>
        <topology evidence="1 7">Multi-pass membrane protein</topology>
    </subcellularLocation>
</comment>